<sequence>MRRILNSSRSSDEYEDIEYKQCEMKNTIINQDSPSSSQLRTALLLLDTEDIEYKQYKTKSTIINQDSPPSSQMRTALLLFVNGKEILKYQFQQERPESSPKVHYQKQIL</sequence>
<evidence type="ECO:0000313" key="1">
    <source>
        <dbReference type="EMBL" id="GBM17291.1"/>
    </source>
</evidence>
<dbReference type="AlphaFoldDB" id="A0A4Y2DKM2"/>
<dbReference type="EMBL" id="BGPR01000386">
    <property type="protein sequence ID" value="GBM17291.1"/>
    <property type="molecule type" value="Genomic_DNA"/>
</dbReference>
<accession>A0A4Y2DKM2</accession>
<keyword evidence="2" id="KW-1185">Reference proteome</keyword>
<protein>
    <submittedName>
        <fullName evidence="1">Uncharacterized protein</fullName>
    </submittedName>
</protein>
<name>A0A4Y2DKM2_ARAVE</name>
<evidence type="ECO:0000313" key="2">
    <source>
        <dbReference type="Proteomes" id="UP000499080"/>
    </source>
</evidence>
<dbReference type="Proteomes" id="UP000499080">
    <property type="component" value="Unassembled WGS sequence"/>
</dbReference>
<reference evidence="1 2" key="1">
    <citation type="journal article" date="2019" name="Sci. Rep.">
        <title>Orb-weaving spider Araneus ventricosus genome elucidates the spidroin gene catalogue.</title>
        <authorList>
            <person name="Kono N."/>
            <person name="Nakamura H."/>
            <person name="Ohtoshi R."/>
            <person name="Moran D.A.P."/>
            <person name="Shinohara A."/>
            <person name="Yoshida Y."/>
            <person name="Fujiwara M."/>
            <person name="Mori M."/>
            <person name="Tomita M."/>
            <person name="Arakawa K."/>
        </authorList>
    </citation>
    <scope>NUCLEOTIDE SEQUENCE [LARGE SCALE GENOMIC DNA]</scope>
</reference>
<organism evidence="1 2">
    <name type="scientific">Araneus ventricosus</name>
    <name type="common">Orbweaver spider</name>
    <name type="synonym">Epeira ventricosa</name>
    <dbReference type="NCBI Taxonomy" id="182803"/>
    <lineage>
        <taxon>Eukaryota</taxon>
        <taxon>Metazoa</taxon>
        <taxon>Ecdysozoa</taxon>
        <taxon>Arthropoda</taxon>
        <taxon>Chelicerata</taxon>
        <taxon>Arachnida</taxon>
        <taxon>Araneae</taxon>
        <taxon>Araneomorphae</taxon>
        <taxon>Entelegynae</taxon>
        <taxon>Araneoidea</taxon>
        <taxon>Araneidae</taxon>
        <taxon>Araneus</taxon>
    </lineage>
</organism>
<gene>
    <name evidence="1" type="ORF">AVEN_237280_1</name>
</gene>
<comment type="caution">
    <text evidence="1">The sequence shown here is derived from an EMBL/GenBank/DDBJ whole genome shotgun (WGS) entry which is preliminary data.</text>
</comment>
<proteinExistence type="predicted"/>